<organism evidence="2 3">
    <name type="scientific">Nosocomiicoccus massiliensis</name>
    <dbReference type="NCBI Taxonomy" id="1232430"/>
    <lineage>
        <taxon>Bacteria</taxon>
        <taxon>Bacillati</taxon>
        <taxon>Bacillota</taxon>
        <taxon>Bacilli</taxon>
        <taxon>Bacillales</taxon>
        <taxon>Staphylococcaceae</taxon>
        <taxon>Nosocomiicoccus</taxon>
    </lineage>
</organism>
<dbReference type="KEGG" id="nmy:CJ229_006805"/>
<dbReference type="AlphaFoldDB" id="A0AAF0YJK2"/>
<reference evidence="3" key="1">
    <citation type="submission" date="2017-09" db="EMBL/GenBank/DDBJ databases">
        <title>Bacterial strain isolated from the female urinary microbiota.</title>
        <authorList>
            <person name="Thomas-White K."/>
            <person name="Kumar N."/>
            <person name="Forster S."/>
            <person name="Putonti C."/>
            <person name="Lawley T."/>
            <person name="Wolfe A.J."/>
        </authorList>
    </citation>
    <scope>NUCLEOTIDE SEQUENCE [LARGE SCALE GENOMIC DNA]</scope>
    <source>
        <strain evidence="3">UMB0959</strain>
    </source>
</reference>
<sequence length="212" mass="23402">MKFIKIISSMFVMILLLSNLTASASSIKLDFSKERSLPMEEIDLPEISEENLDYALEIANSDLEEKAIFENGEFKNYYQSNEDAKVSVVAFNKFNEILKVLNEEINKGNIITDGSLLDIQLTEDNSIKANWSVSNKWYGTVLSITGTEANKIQKVLAAGGGVAGLATALGGISGIWAGVIFALYGLGELCNWNNKGYNVHRSWTGQFWCTPK</sequence>
<dbReference type="RefSeq" id="WP_102167101.1">
    <property type="nucleotide sequence ID" value="NZ_CP136964.1"/>
</dbReference>
<evidence type="ECO:0000256" key="1">
    <source>
        <dbReference type="SAM" id="SignalP"/>
    </source>
</evidence>
<feature type="chain" id="PRO_5042061204" evidence="1">
    <location>
        <begin position="25"/>
        <end position="212"/>
    </location>
</feature>
<accession>A0AAF0YJK2</accession>
<dbReference type="EMBL" id="CP136964">
    <property type="protein sequence ID" value="WOS95800.1"/>
    <property type="molecule type" value="Genomic_DNA"/>
</dbReference>
<evidence type="ECO:0000313" key="2">
    <source>
        <dbReference type="EMBL" id="WOS95800.1"/>
    </source>
</evidence>
<evidence type="ECO:0000313" key="3">
    <source>
        <dbReference type="Proteomes" id="UP000243626"/>
    </source>
</evidence>
<keyword evidence="1" id="KW-0732">Signal</keyword>
<proteinExistence type="predicted"/>
<protein>
    <submittedName>
        <fullName evidence="2">Uncharacterized protein</fullName>
    </submittedName>
</protein>
<name>A0AAF0YJK2_9STAP</name>
<dbReference type="Proteomes" id="UP000243626">
    <property type="component" value="Chromosome"/>
</dbReference>
<feature type="signal peptide" evidence="1">
    <location>
        <begin position="1"/>
        <end position="24"/>
    </location>
</feature>
<gene>
    <name evidence="2" type="ORF">CJ229_006805</name>
</gene>
<keyword evidence="3" id="KW-1185">Reference proteome</keyword>